<comment type="subcellular location">
    <subcellularLocation>
        <location evidence="12">Cytoplasm</location>
    </subcellularLocation>
</comment>
<gene>
    <name evidence="12" type="primary">prs</name>
    <name evidence="14" type="ORF">A9Q02_18605</name>
</gene>
<dbReference type="Proteomes" id="UP000220922">
    <property type="component" value="Unassembled WGS sequence"/>
</dbReference>
<keyword evidence="3 12" id="KW-0479">Metal-binding</keyword>
<dbReference type="GO" id="GO:0006164">
    <property type="term" value="P:purine nucleotide biosynthetic process"/>
    <property type="evidence" value="ECO:0007669"/>
    <property type="project" value="TreeGrafter"/>
</dbReference>
<dbReference type="InterPro" id="IPR037515">
    <property type="entry name" value="Rib-P_diPkinase_bac"/>
</dbReference>
<comment type="similarity">
    <text evidence="11 12">Belongs to the ribose-phosphate pyrophosphokinase family. Class I subfamily.</text>
</comment>
<dbReference type="GO" id="GO:0005737">
    <property type="term" value="C:cytoplasm"/>
    <property type="evidence" value="ECO:0007669"/>
    <property type="project" value="UniProtKB-SubCell"/>
</dbReference>
<dbReference type="GO" id="GO:0006015">
    <property type="term" value="P:5-phosphoribose 1-diphosphate biosynthetic process"/>
    <property type="evidence" value="ECO:0007669"/>
    <property type="project" value="UniProtKB-UniRule"/>
</dbReference>
<comment type="caution">
    <text evidence="14">The sequence shown here is derived from an EMBL/GenBank/DDBJ whole genome shotgun (WGS) entry which is preliminary data.</text>
</comment>
<dbReference type="GO" id="GO:0004749">
    <property type="term" value="F:ribose phosphate diphosphokinase activity"/>
    <property type="evidence" value="ECO:0007669"/>
    <property type="project" value="UniProtKB-UniRule"/>
</dbReference>
<dbReference type="CDD" id="cd06223">
    <property type="entry name" value="PRTases_typeI"/>
    <property type="match status" value="1"/>
</dbReference>
<evidence type="ECO:0000256" key="12">
    <source>
        <dbReference type="HAMAP-Rule" id="MF_00583"/>
    </source>
</evidence>
<feature type="domain" description="Ribose-phosphate pyrophosphokinase N-terminal" evidence="13">
    <location>
        <begin position="6"/>
        <end position="121"/>
    </location>
</feature>
<feature type="binding site" evidence="12">
    <location>
        <begin position="38"/>
        <end position="40"/>
    </location>
    <ligand>
        <name>ATP</name>
        <dbReference type="ChEBI" id="CHEBI:30616"/>
    </ligand>
</feature>
<dbReference type="GO" id="GO:0002189">
    <property type="term" value="C:ribose phosphate diphosphokinase complex"/>
    <property type="evidence" value="ECO:0007669"/>
    <property type="project" value="TreeGrafter"/>
</dbReference>
<reference evidence="14 15" key="1">
    <citation type="submission" date="2016-05" db="EMBL/GenBank/DDBJ databases">
        <authorList>
            <person name="Lavstsen T."/>
            <person name="Jespersen J.S."/>
        </authorList>
    </citation>
    <scope>NUCLEOTIDE SEQUENCE [LARGE SCALE GENOMIC DNA]</scope>
    <source>
        <strain evidence="14 15">B7-9</strain>
    </source>
</reference>
<comment type="function">
    <text evidence="10 12">Involved in the biosynthesis of the central metabolite phospho-alpha-D-ribosyl-1-pyrophosphate (PRPP) via the transfer of pyrophosphoryl group from ATP to 1-hydroxyl of ribose-5-phosphate (Rib-5-P).</text>
</comment>
<evidence type="ECO:0000256" key="6">
    <source>
        <dbReference type="ARBA" id="ARBA00022777"/>
    </source>
</evidence>
<dbReference type="GO" id="GO:0016301">
    <property type="term" value="F:kinase activity"/>
    <property type="evidence" value="ECO:0007669"/>
    <property type="project" value="UniProtKB-KW"/>
</dbReference>
<dbReference type="EMBL" id="LYXE01000148">
    <property type="protein sequence ID" value="PDV97409.1"/>
    <property type="molecule type" value="Genomic_DNA"/>
</dbReference>
<keyword evidence="4 12" id="KW-0545">Nucleotide biosynthesis</keyword>
<dbReference type="Pfam" id="PF13793">
    <property type="entry name" value="Pribosyltran_N"/>
    <property type="match status" value="1"/>
</dbReference>
<dbReference type="InterPro" id="IPR005946">
    <property type="entry name" value="Rib-P_diPkinase"/>
</dbReference>
<keyword evidence="5 12" id="KW-0547">Nucleotide-binding</keyword>
<dbReference type="OrthoDB" id="9777067at2"/>
<evidence type="ECO:0000256" key="7">
    <source>
        <dbReference type="ARBA" id="ARBA00022840"/>
    </source>
</evidence>
<keyword evidence="6 12" id="KW-0418">Kinase</keyword>
<evidence type="ECO:0000256" key="3">
    <source>
        <dbReference type="ARBA" id="ARBA00022723"/>
    </source>
</evidence>
<dbReference type="InterPro" id="IPR000836">
    <property type="entry name" value="PRTase_dom"/>
</dbReference>
<feature type="binding site" evidence="12">
    <location>
        <position position="195"/>
    </location>
    <ligand>
        <name>D-ribose 5-phosphate</name>
        <dbReference type="ChEBI" id="CHEBI:78346"/>
    </ligand>
</feature>
<dbReference type="EC" id="2.7.6.1" evidence="12"/>
<keyword evidence="8 12" id="KW-0460">Magnesium</keyword>
<dbReference type="SUPFAM" id="SSF53271">
    <property type="entry name" value="PRTase-like"/>
    <property type="match status" value="1"/>
</dbReference>
<keyword evidence="7 12" id="KW-0067">ATP-binding</keyword>
<dbReference type="PANTHER" id="PTHR10210">
    <property type="entry name" value="RIBOSE-PHOSPHATE DIPHOSPHOKINASE FAMILY MEMBER"/>
    <property type="match status" value="1"/>
</dbReference>
<comment type="catalytic activity">
    <reaction evidence="9 12">
        <text>D-ribose 5-phosphate + ATP = 5-phospho-alpha-D-ribose 1-diphosphate + AMP + H(+)</text>
        <dbReference type="Rhea" id="RHEA:15609"/>
        <dbReference type="ChEBI" id="CHEBI:15378"/>
        <dbReference type="ChEBI" id="CHEBI:30616"/>
        <dbReference type="ChEBI" id="CHEBI:58017"/>
        <dbReference type="ChEBI" id="CHEBI:78346"/>
        <dbReference type="ChEBI" id="CHEBI:456215"/>
        <dbReference type="EC" id="2.7.6.1"/>
    </reaction>
</comment>
<dbReference type="NCBIfam" id="NF002320">
    <property type="entry name" value="PRK01259.1"/>
    <property type="match status" value="1"/>
</dbReference>
<feature type="binding site" evidence="12">
    <location>
        <position position="170"/>
    </location>
    <ligand>
        <name>Mg(2+)</name>
        <dbReference type="ChEBI" id="CHEBI:18420"/>
    </ligand>
</feature>
<evidence type="ECO:0000256" key="5">
    <source>
        <dbReference type="ARBA" id="ARBA00022741"/>
    </source>
</evidence>
<dbReference type="NCBIfam" id="TIGR01251">
    <property type="entry name" value="ribP_PPkin"/>
    <property type="match status" value="1"/>
</dbReference>
<dbReference type="FunFam" id="3.40.50.2020:FF:000001">
    <property type="entry name" value="Ribose-phosphate pyrophosphokinase"/>
    <property type="match status" value="1"/>
</dbReference>
<evidence type="ECO:0000256" key="10">
    <source>
        <dbReference type="ARBA" id="ARBA00054914"/>
    </source>
</evidence>
<dbReference type="SMART" id="SM01400">
    <property type="entry name" value="Pribosyltran_N"/>
    <property type="match status" value="1"/>
</dbReference>
<evidence type="ECO:0000256" key="4">
    <source>
        <dbReference type="ARBA" id="ARBA00022727"/>
    </source>
</evidence>
<comment type="subunit">
    <text evidence="12">Homohexamer.</text>
</comment>
<feature type="active site" evidence="12">
    <location>
        <position position="193"/>
    </location>
</feature>
<dbReference type="InterPro" id="IPR029099">
    <property type="entry name" value="Pribosyltran_N"/>
</dbReference>
<evidence type="ECO:0000256" key="8">
    <source>
        <dbReference type="ARBA" id="ARBA00022842"/>
    </source>
</evidence>
<dbReference type="AlphaFoldDB" id="A0A2H3KHX5"/>
<sequence>MDGRLLIFSGSANPELAKEIATCLRMSVGRALVGQFKNGETRIKIHDNVRGCDVFVIQPTCNPVDHHLMELLLMIDALRRASANRVTAVIPYYGYAKQEKKTAGREPISAKLVANLIRTAGADRVLTMDLHTPAIEGFFDIPVDHLQAGPLLADYIHSMNLSNPVVVSPDAGGVGRANRFRERMGANLAIIAKQRPEPDTSEVLEMVGEVEGKTAIIIDDMISTGGTLVEAAEALIERGANKVYACATHGIFSADALSIIGRSDLIETLITNTIPQSSEASSARVRTISVAPLFAEAIMRIHKDLSLSALFS</sequence>
<evidence type="ECO:0000259" key="13">
    <source>
        <dbReference type="Pfam" id="PF13793"/>
    </source>
</evidence>
<keyword evidence="2 12" id="KW-0808">Transferase</keyword>
<dbReference type="GO" id="GO:0000287">
    <property type="term" value="F:magnesium ion binding"/>
    <property type="evidence" value="ECO:0007669"/>
    <property type="project" value="UniProtKB-UniRule"/>
</dbReference>
<evidence type="ECO:0000256" key="11">
    <source>
        <dbReference type="ARBA" id="ARBA00061444"/>
    </source>
</evidence>
<dbReference type="UniPathway" id="UPA00087">
    <property type="reaction ID" value="UER00172"/>
</dbReference>
<dbReference type="HAMAP" id="MF_00583_B">
    <property type="entry name" value="RibP_PPkinase_B"/>
    <property type="match status" value="1"/>
</dbReference>
<comment type="cofactor">
    <cofactor evidence="12">
        <name>Mg(2+)</name>
        <dbReference type="ChEBI" id="CHEBI:18420"/>
    </cofactor>
    <text evidence="12">Binds 2 Mg(2+) ions per subunit.</text>
</comment>
<evidence type="ECO:0000256" key="9">
    <source>
        <dbReference type="ARBA" id="ARBA00049535"/>
    </source>
</evidence>
<organism evidence="14 15">
    <name type="scientific">Candidatus Chloroploca asiatica</name>
    <dbReference type="NCBI Taxonomy" id="1506545"/>
    <lineage>
        <taxon>Bacteria</taxon>
        <taxon>Bacillati</taxon>
        <taxon>Chloroflexota</taxon>
        <taxon>Chloroflexia</taxon>
        <taxon>Chloroflexales</taxon>
        <taxon>Chloroflexineae</taxon>
        <taxon>Oscillochloridaceae</taxon>
        <taxon>Candidatus Chloroploca</taxon>
    </lineage>
</organism>
<proteinExistence type="inferred from homology"/>
<name>A0A2H3KHX5_9CHLR</name>
<evidence type="ECO:0000256" key="1">
    <source>
        <dbReference type="ARBA" id="ARBA00004996"/>
    </source>
</evidence>
<evidence type="ECO:0000313" key="15">
    <source>
        <dbReference type="Proteomes" id="UP000220922"/>
    </source>
</evidence>
<dbReference type="RefSeq" id="WP_097654504.1">
    <property type="nucleotide sequence ID" value="NZ_LYXE01000148.1"/>
</dbReference>
<keyword evidence="12" id="KW-0963">Cytoplasm</keyword>
<comment type="caution">
    <text evidence="12">Lacks conserved residue(s) required for the propagation of feature annotation.</text>
</comment>
<accession>A0A2H3KHX5</accession>
<dbReference type="GO" id="GO:0005524">
    <property type="term" value="F:ATP binding"/>
    <property type="evidence" value="ECO:0007669"/>
    <property type="project" value="UniProtKB-KW"/>
</dbReference>
<dbReference type="Pfam" id="PF14572">
    <property type="entry name" value="Pribosyl_synth"/>
    <property type="match status" value="1"/>
</dbReference>
<keyword evidence="15" id="KW-1185">Reference proteome</keyword>
<dbReference type="Gene3D" id="3.40.50.2020">
    <property type="match status" value="2"/>
</dbReference>
<feature type="binding site" evidence="12">
    <location>
        <position position="219"/>
    </location>
    <ligand>
        <name>D-ribose 5-phosphate</name>
        <dbReference type="ChEBI" id="CHEBI:78346"/>
    </ligand>
</feature>
<protein>
    <recommendedName>
        <fullName evidence="12">Ribose-phosphate pyrophosphokinase</fullName>
        <shortName evidence="12">RPPK</shortName>
        <ecNumber evidence="12">2.7.6.1</ecNumber>
    </recommendedName>
    <alternativeName>
        <fullName evidence="12">5-phospho-D-ribosyl alpha-1-diphosphate synthase</fullName>
    </alternativeName>
    <alternativeName>
        <fullName evidence="12">Phosphoribosyl diphosphate synthase</fullName>
    </alternativeName>
    <alternativeName>
        <fullName evidence="12">Phosphoribosyl pyrophosphate synthase</fullName>
        <shortName evidence="12">P-Rib-PP synthase</shortName>
        <shortName evidence="12">PRPP synthase</shortName>
        <shortName evidence="12">PRPPase</shortName>
    </alternativeName>
</protein>
<feature type="binding site" evidence="12">
    <location>
        <position position="131"/>
    </location>
    <ligand>
        <name>Mg(2+)</name>
        <dbReference type="ChEBI" id="CHEBI:18420"/>
    </ligand>
</feature>
<dbReference type="PANTHER" id="PTHR10210:SF41">
    <property type="entry name" value="RIBOSE-PHOSPHATE PYROPHOSPHOKINASE 1, CHLOROPLASTIC"/>
    <property type="match status" value="1"/>
</dbReference>
<evidence type="ECO:0000256" key="2">
    <source>
        <dbReference type="ARBA" id="ARBA00022679"/>
    </source>
</evidence>
<evidence type="ECO:0000313" key="14">
    <source>
        <dbReference type="EMBL" id="PDV97409.1"/>
    </source>
</evidence>
<comment type="pathway">
    <text evidence="1 12">Metabolic intermediate biosynthesis; 5-phospho-alpha-D-ribose 1-diphosphate biosynthesis; 5-phospho-alpha-D-ribose 1-diphosphate from D-ribose 5-phosphate (route I): step 1/1.</text>
</comment>
<dbReference type="InterPro" id="IPR029057">
    <property type="entry name" value="PRTase-like"/>
</dbReference>